<keyword evidence="4" id="KW-1185">Reference proteome</keyword>
<dbReference type="InterPro" id="IPR000160">
    <property type="entry name" value="GGDEF_dom"/>
</dbReference>
<keyword evidence="1" id="KW-0812">Transmembrane</keyword>
<dbReference type="Pfam" id="PF00990">
    <property type="entry name" value="GGDEF"/>
    <property type="match status" value="1"/>
</dbReference>
<dbReference type="SUPFAM" id="SSF55073">
    <property type="entry name" value="Nucleotide cyclase"/>
    <property type="match status" value="1"/>
</dbReference>
<dbReference type="InterPro" id="IPR029787">
    <property type="entry name" value="Nucleotide_cyclase"/>
</dbReference>
<keyword evidence="1" id="KW-1133">Transmembrane helix</keyword>
<name>A0ABM8RXF1_9BACT</name>
<dbReference type="PANTHER" id="PTHR33121">
    <property type="entry name" value="CYCLIC DI-GMP PHOSPHODIESTERASE PDEF"/>
    <property type="match status" value="1"/>
</dbReference>
<evidence type="ECO:0000313" key="4">
    <source>
        <dbReference type="Proteomes" id="UP000675880"/>
    </source>
</evidence>
<feature type="transmembrane region" description="Helical" evidence="1">
    <location>
        <begin position="69"/>
        <end position="90"/>
    </location>
</feature>
<dbReference type="EMBL" id="CAJNBJ010000017">
    <property type="protein sequence ID" value="CAE6777181.1"/>
    <property type="molecule type" value="Genomic_DNA"/>
</dbReference>
<dbReference type="InterPro" id="IPR043128">
    <property type="entry name" value="Rev_trsase/Diguanyl_cyclase"/>
</dbReference>
<proteinExistence type="predicted"/>
<organism evidence="3 4">
    <name type="scientific">Nitrospira defluvii</name>
    <dbReference type="NCBI Taxonomy" id="330214"/>
    <lineage>
        <taxon>Bacteria</taxon>
        <taxon>Pseudomonadati</taxon>
        <taxon>Nitrospirota</taxon>
        <taxon>Nitrospiria</taxon>
        <taxon>Nitrospirales</taxon>
        <taxon>Nitrospiraceae</taxon>
        <taxon>Nitrospira</taxon>
    </lineage>
</organism>
<dbReference type="Gene3D" id="3.30.70.270">
    <property type="match status" value="1"/>
</dbReference>
<sequence>MSVPPSVSTDGRDSNGSKSVYRPCCSESLTHSGSSDAARFGVVACILFMAGGLYWTASVGLLTLSALTAYPLMVMVGVVFSLLIFGAASWTTRNPVADSATATATPISLVGAVHTYDAVTGLPMYRLFLSLLKQALIRAQKEGGQAAVLVIELEHFTPETDAYAMLNRNLMYRVQAARVKSALRTTDVVARLAEARFAVLLEDVTTSEEVLAIAKKMQATIAHPVTLDRQELLLSSRIGISLSSRDGVDAQELIDAAVRALERTRVEGGSLRGTAVAAEASLPHPTSTLAA</sequence>
<gene>
    <name evidence="3" type="ORF">NSPZN2_40576</name>
</gene>
<feature type="domain" description="GGDEF" evidence="2">
    <location>
        <begin position="144"/>
        <end position="277"/>
    </location>
</feature>
<dbReference type="Proteomes" id="UP000675880">
    <property type="component" value="Unassembled WGS sequence"/>
</dbReference>
<reference evidence="3 4" key="1">
    <citation type="submission" date="2021-02" db="EMBL/GenBank/DDBJ databases">
        <authorList>
            <person name="Han P."/>
        </authorList>
    </citation>
    <scope>NUCLEOTIDE SEQUENCE [LARGE SCALE GENOMIC DNA]</scope>
    <source>
        <strain evidence="3">Candidatus Nitrospira sp. ZN2</strain>
    </source>
</reference>
<comment type="caution">
    <text evidence="3">The sequence shown here is derived from an EMBL/GenBank/DDBJ whole genome shotgun (WGS) entry which is preliminary data.</text>
</comment>
<dbReference type="SMART" id="SM00267">
    <property type="entry name" value="GGDEF"/>
    <property type="match status" value="1"/>
</dbReference>
<dbReference type="InterPro" id="IPR050706">
    <property type="entry name" value="Cyclic-di-GMP_PDE-like"/>
</dbReference>
<evidence type="ECO:0000313" key="3">
    <source>
        <dbReference type="EMBL" id="CAE6777181.1"/>
    </source>
</evidence>
<protein>
    <submittedName>
        <fullName evidence="3">GGDEF domain-containing protein</fullName>
    </submittedName>
</protein>
<feature type="transmembrane region" description="Helical" evidence="1">
    <location>
        <begin position="37"/>
        <end position="57"/>
    </location>
</feature>
<dbReference type="NCBIfam" id="TIGR00254">
    <property type="entry name" value="GGDEF"/>
    <property type="match status" value="1"/>
</dbReference>
<keyword evidence="1" id="KW-0472">Membrane</keyword>
<evidence type="ECO:0000256" key="1">
    <source>
        <dbReference type="SAM" id="Phobius"/>
    </source>
</evidence>
<dbReference type="PANTHER" id="PTHR33121:SF70">
    <property type="entry name" value="SIGNALING PROTEIN YKOW"/>
    <property type="match status" value="1"/>
</dbReference>
<dbReference type="PROSITE" id="PS50887">
    <property type="entry name" value="GGDEF"/>
    <property type="match status" value="1"/>
</dbReference>
<accession>A0ABM8RXF1</accession>
<dbReference type="CDD" id="cd01949">
    <property type="entry name" value="GGDEF"/>
    <property type="match status" value="1"/>
</dbReference>
<evidence type="ECO:0000259" key="2">
    <source>
        <dbReference type="PROSITE" id="PS50887"/>
    </source>
</evidence>